<dbReference type="KEGG" id="fng:JM64_02475"/>
<sequence>MDEQKINKILTYMGFAARANKIAFGKDMLKEYLSDKRISKKVLVVAKDAGERVKKDLRIRCDINKVPYIEIADKKTLAKAVGKTNLSAVGILDENLAEAIIKVVQAE</sequence>
<dbReference type="Pfam" id="PF01248">
    <property type="entry name" value="Ribosomal_L7Ae"/>
    <property type="match status" value="1"/>
</dbReference>
<dbReference type="Proteomes" id="UP000077096">
    <property type="component" value="Chromosome"/>
</dbReference>
<proteinExistence type="predicted"/>
<evidence type="ECO:0000313" key="2">
    <source>
        <dbReference type="EMBL" id="ANE40990.1"/>
    </source>
</evidence>
<organism evidence="2 4">
    <name type="scientific">Fervidobacterium pennivorans</name>
    <dbReference type="NCBI Taxonomy" id="93466"/>
    <lineage>
        <taxon>Bacteria</taxon>
        <taxon>Thermotogati</taxon>
        <taxon>Thermotogota</taxon>
        <taxon>Thermotogae</taxon>
        <taxon>Thermotogales</taxon>
        <taxon>Fervidobacteriaceae</taxon>
        <taxon>Fervidobacterium</taxon>
    </lineage>
</organism>
<gene>
    <name evidence="3" type="ORF">ENU12_02190</name>
    <name evidence="2" type="ORF">JM64_02475</name>
</gene>
<dbReference type="GO" id="GO:0005840">
    <property type="term" value="C:ribosome"/>
    <property type="evidence" value="ECO:0007669"/>
    <property type="project" value="UniProtKB-KW"/>
</dbReference>
<dbReference type="PATRIC" id="fig|93466.3.peg.546"/>
<name>A0A172T1Y8_FERPE</name>
<reference evidence="2 4" key="1">
    <citation type="submission" date="2014-08" db="EMBL/GenBank/DDBJ databases">
        <title>Fervidobacterium pennivorans DYC genome.</title>
        <authorList>
            <person name="Wushke S."/>
        </authorList>
    </citation>
    <scope>NUCLEOTIDE SEQUENCE [LARGE SCALE GENOMIC DNA]</scope>
    <source>
        <strain evidence="2 4">DYC</strain>
    </source>
</reference>
<dbReference type="InterPro" id="IPR029064">
    <property type="entry name" value="Ribosomal_eL30-like_sf"/>
</dbReference>
<dbReference type="EMBL" id="CP011393">
    <property type="protein sequence ID" value="ANE40990.1"/>
    <property type="molecule type" value="Genomic_DNA"/>
</dbReference>
<reference evidence="3" key="2">
    <citation type="journal article" date="2020" name="mSystems">
        <title>Genome- and Community-Level Interaction Insights into Carbon Utilization and Element Cycling Functions of Hydrothermarchaeota in Hydrothermal Sediment.</title>
        <authorList>
            <person name="Zhou Z."/>
            <person name="Liu Y."/>
            <person name="Xu W."/>
            <person name="Pan J."/>
            <person name="Luo Z.H."/>
            <person name="Li M."/>
        </authorList>
    </citation>
    <scope>NUCLEOTIDE SEQUENCE [LARGE SCALE GENOMIC DNA]</scope>
    <source>
        <strain evidence="3">SpSt-640</strain>
    </source>
</reference>
<dbReference type="AlphaFoldDB" id="A0A172T1Y8"/>
<feature type="domain" description="Ribosomal protein eL8/eL30/eS12/Gadd45" evidence="1">
    <location>
        <begin position="10"/>
        <end position="96"/>
    </location>
</feature>
<accession>A0A172T1Y8</accession>
<evidence type="ECO:0000259" key="1">
    <source>
        <dbReference type="Pfam" id="PF01248"/>
    </source>
</evidence>
<keyword evidence="2" id="KW-0687">Ribonucleoprotein</keyword>
<evidence type="ECO:0000313" key="3">
    <source>
        <dbReference type="EMBL" id="HGQ76740.1"/>
    </source>
</evidence>
<dbReference type="Gene3D" id="3.30.1330.30">
    <property type="match status" value="1"/>
</dbReference>
<dbReference type="OrthoDB" id="46317at2"/>
<dbReference type="EMBL" id="DTBH01000052">
    <property type="protein sequence ID" value="HGQ76740.1"/>
    <property type="molecule type" value="Genomic_DNA"/>
</dbReference>
<evidence type="ECO:0000313" key="4">
    <source>
        <dbReference type="Proteomes" id="UP000077096"/>
    </source>
</evidence>
<dbReference type="SUPFAM" id="SSF55315">
    <property type="entry name" value="L30e-like"/>
    <property type="match status" value="1"/>
</dbReference>
<keyword evidence="2" id="KW-0689">Ribosomal protein</keyword>
<protein>
    <submittedName>
        <fullName evidence="2 3">50S ribosomal protein L7ae</fullName>
    </submittedName>
</protein>
<dbReference type="InterPro" id="IPR004038">
    <property type="entry name" value="Ribosomal_eL8/eL30/eS12/Gad45"/>
</dbReference>